<reference evidence="2" key="1">
    <citation type="journal article" date="2010" name="Nat. Biotechnol.">
        <title>Draft genome sequence of the oilseed species Ricinus communis.</title>
        <authorList>
            <person name="Chan A.P."/>
            <person name="Crabtree J."/>
            <person name="Zhao Q."/>
            <person name="Lorenzi H."/>
            <person name="Orvis J."/>
            <person name="Puiu D."/>
            <person name="Melake-Berhan A."/>
            <person name="Jones K.M."/>
            <person name="Redman J."/>
            <person name="Chen G."/>
            <person name="Cahoon E.B."/>
            <person name="Gedil M."/>
            <person name="Stanke M."/>
            <person name="Haas B.J."/>
            <person name="Wortman J.R."/>
            <person name="Fraser-Liggett C.M."/>
            <person name="Ravel J."/>
            <person name="Rabinowicz P.D."/>
        </authorList>
    </citation>
    <scope>NUCLEOTIDE SEQUENCE [LARGE SCALE GENOMIC DNA]</scope>
    <source>
        <strain evidence="2">cv. Hale</strain>
    </source>
</reference>
<dbReference type="Proteomes" id="UP000008311">
    <property type="component" value="Unassembled WGS sequence"/>
</dbReference>
<dbReference type="InterPro" id="IPR052929">
    <property type="entry name" value="RNase_H-like_EbsB-rel"/>
</dbReference>
<name>B9SS64_RICCO</name>
<dbReference type="AlphaFoldDB" id="B9SS64"/>
<dbReference type="PANTHER" id="PTHR47074">
    <property type="entry name" value="BNAC02G40300D PROTEIN"/>
    <property type="match status" value="1"/>
</dbReference>
<protein>
    <recommendedName>
        <fullName evidence="3">RNase H type-1 domain-containing protein</fullName>
    </recommendedName>
</protein>
<gene>
    <name evidence="1" type="ORF">RCOM_1169140</name>
</gene>
<dbReference type="PANTHER" id="PTHR47074:SF11">
    <property type="entry name" value="REVERSE TRANSCRIPTASE-LIKE PROTEIN"/>
    <property type="match status" value="1"/>
</dbReference>
<accession>B9SS64</accession>
<evidence type="ECO:0000313" key="2">
    <source>
        <dbReference type="Proteomes" id="UP000008311"/>
    </source>
</evidence>
<sequence>MENTTVNQLMADEAWSWNKKLWKTKAPPKAKNMLWRASTGSYLFNWKEVQHRQDLQLLMPLVPTIEWLKLNVDVALFRSLSRIGLGMIVRNATGNFMAAKIVILDGCLEVKVAKAVGVCEALSLVKENGWASYGDIFCAAI</sequence>
<evidence type="ECO:0008006" key="3">
    <source>
        <dbReference type="Google" id="ProtNLM"/>
    </source>
</evidence>
<keyword evidence="2" id="KW-1185">Reference proteome</keyword>
<dbReference type="InParanoid" id="B9SS64"/>
<evidence type="ECO:0000313" key="1">
    <source>
        <dbReference type="EMBL" id="EEF33567.1"/>
    </source>
</evidence>
<dbReference type="EMBL" id="EQ974108">
    <property type="protein sequence ID" value="EEF33567.1"/>
    <property type="molecule type" value="Genomic_DNA"/>
</dbReference>
<proteinExistence type="predicted"/>
<organism evidence="1 2">
    <name type="scientific">Ricinus communis</name>
    <name type="common">Castor bean</name>
    <dbReference type="NCBI Taxonomy" id="3988"/>
    <lineage>
        <taxon>Eukaryota</taxon>
        <taxon>Viridiplantae</taxon>
        <taxon>Streptophyta</taxon>
        <taxon>Embryophyta</taxon>
        <taxon>Tracheophyta</taxon>
        <taxon>Spermatophyta</taxon>
        <taxon>Magnoliopsida</taxon>
        <taxon>eudicotyledons</taxon>
        <taxon>Gunneridae</taxon>
        <taxon>Pentapetalae</taxon>
        <taxon>rosids</taxon>
        <taxon>fabids</taxon>
        <taxon>Malpighiales</taxon>
        <taxon>Euphorbiaceae</taxon>
        <taxon>Acalyphoideae</taxon>
        <taxon>Acalypheae</taxon>
        <taxon>Ricinus</taxon>
    </lineage>
</organism>